<protein>
    <submittedName>
        <fullName evidence="1">Uncharacterized protein</fullName>
    </submittedName>
</protein>
<name>A0A4S2MGY9_OPIFE</name>
<sequence>MNPPFFIPISWCTLHRQLHQRSPQSGRTVATTHPVTGHIMKETVGCWLHSKGSRISHPTALRMDPDGTIRASSENHCSDIIVFDLISLQCTVFHQTNTLLLSEIP</sequence>
<evidence type="ECO:0000313" key="1">
    <source>
        <dbReference type="EMBL" id="TGZ73688.1"/>
    </source>
</evidence>
<dbReference type="AlphaFoldDB" id="A0A4S2MGY9"/>
<reference evidence="1 2" key="1">
    <citation type="journal article" date="2019" name="BMC Genomics">
        <title>New insights from Opisthorchis felineus genome: update on genomics of the epidemiologically important liver flukes.</title>
        <authorList>
            <person name="Ershov N.I."/>
            <person name="Mordvinov V.A."/>
            <person name="Prokhortchouk E.B."/>
            <person name="Pakharukova M.Y."/>
            <person name="Gunbin K.V."/>
            <person name="Ustyantsev K."/>
            <person name="Genaev M.A."/>
            <person name="Blinov A.G."/>
            <person name="Mazur A."/>
            <person name="Boulygina E."/>
            <person name="Tsygankova S."/>
            <person name="Khrameeva E."/>
            <person name="Chekanov N."/>
            <person name="Fan G."/>
            <person name="Xiao A."/>
            <person name="Zhang H."/>
            <person name="Xu X."/>
            <person name="Yang H."/>
            <person name="Solovyev V."/>
            <person name="Lee S.M."/>
            <person name="Liu X."/>
            <person name="Afonnikov D.A."/>
            <person name="Skryabin K.G."/>
        </authorList>
    </citation>
    <scope>NUCLEOTIDE SEQUENCE [LARGE SCALE GENOMIC DNA]</scope>
    <source>
        <strain evidence="1">AK-0245</strain>
        <tissue evidence="1">Whole organism</tissue>
    </source>
</reference>
<gene>
    <name evidence="1" type="ORF">CRM22_001405</name>
</gene>
<comment type="caution">
    <text evidence="1">The sequence shown here is derived from an EMBL/GenBank/DDBJ whole genome shotgun (WGS) entry which is preliminary data.</text>
</comment>
<dbReference type="Proteomes" id="UP000308267">
    <property type="component" value="Unassembled WGS sequence"/>
</dbReference>
<keyword evidence="2" id="KW-1185">Reference proteome</keyword>
<proteinExistence type="predicted"/>
<organism evidence="1 2">
    <name type="scientific">Opisthorchis felineus</name>
    <dbReference type="NCBI Taxonomy" id="147828"/>
    <lineage>
        <taxon>Eukaryota</taxon>
        <taxon>Metazoa</taxon>
        <taxon>Spiralia</taxon>
        <taxon>Lophotrochozoa</taxon>
        <taxon>Platyhelminthes</taxon>
        <taxon>Trematoda</taxon>
        <taxon>Digenea</taxon>
        <taxon>Opisthorchiida</taxon>
        <taxon>Opisthorchiata</taxon>
        <taxon>Opisthorchiidae</taxon>
        <taxon>Opisthorchis</taxon>
    </lineage>
</organism>
<evidence type="ECO:0000313" key="2">
    <source>
        <dbReference type="Proteomes" id="UP000308267"/>
    </source>
</evidence>
<accession>A0A4S2MGY9</accession>
<dbReference type="EMBL" id="SJOL01002502">
    <property type="protein sequence ID" value="TGZ73688.1"/>
    <property type="molecule type" value="Genomic_DNA"/>
</dbReference>